<dbReference type="InterPro" id="IPR050595">
    <property type="entry name" value="Bact_response_regulator"/>
</dbReference>
<keyword evidence="5" id="KW-1185">Reference proteome</keyword>
<dbReference type="SUPFAM" id="SSF52172">
    <property type="entry name" value="CheY-like"/>
    <property type="match status" value="1"/>
</dbReference>
<name>A0A0F5FML6_9HYPH</name>
<dbReference type="AlphaFoldDB" id="A0A0F5FML6"/>
<keyword evidence="1 2" id="KW-0597">Phosphoprotein</keyword>
<reference evidence="4 5" key="1">
    <citation type="submission" date="2015-03" db="EMBL/GenBank/DDBJ databases">
        <authorList>
            <person name="Hassan Y."/>
            <person name="Lepp D."/>
            <person name="Li X.-Z."/>
            <person name="Zhou T."/>
        </authorList>
    </citation>
    <scope>NUCLEOTIDE SEQUENCE [LARGE SCALE GENOMIC DNA]</scope>
    <source>
        <strain evidence="4 5">IPL18</strain>
    </source>
</reference>
<dbReference type="PATRIC" id="fig|429727.3.peg.2086"/>
<dbReference type="SMART" id="SM00448">
    <property type="entry name" value="REC"/>
    <property type="match status" value="1"/>
</dbReference>
<protein>
    <recommendedName>
        <fullName evidence="3">Response regulatory domain-containing protein</fullName>
    </recommendedName>
</protein>
<organism evidence="4 5">
    <name type="scientific">Devosia chinhatensis</name>
    <dbReference type="NCBI Taxonomy" id="429727"/>
    <lineage>
        <taxon>Bacteria</taxon>
        <taxon>Pseudomonadati</taxon>
        <taxon>Pseudomonadota</taxon>
        <taxon>Alphaproteobacteria</taxon>
        <taxon>Hyphomicrobiales</taxon>
        <taxon>Devosiaceae</taxon>
        <taxon>Devosia</taxon>
    </lineage>
</organism>
<comment type="caution">
    <text evidence="4">The sequence shown here is derived from an EMBL/GenBank/DDBJ whole genome shotgun (WGS) entry which is preliminary data.</text>
</comment>
<dbReference type="InterPro" id="IPR011006">
    <property type="entry name" value="CheY-like_superfamily"/>
</dbReference>
<sequence>MSTKPRILVVEDQPLLLLDLIDQLAELDFDTMPASNARVAAHMLDGNIDALITDIELGSGPTGLTLARLAAARRPGLPIVVVSGGVTPSHRDLPPGAVFVPKPYRLEELLDALERQAVAHAA</sequence>
<proteinExistence type="predicted"/>
<dbReference type="PROSITE" id="PS50110">
    <property type="entry name" value="RESPONSE_REGULATORY"/>
    <property type="match status" value="1"/>
</dbReference>
<dbReference type="STRING" id="429727.VE26_10140"/>
<feature type="modified residue" description="4-aspartylphosphate" evidence="2">
    <location>
        <position position="54"/>
    </location>
</feature>
<dbReference type="EMBL" id="JZEY01000054">
    <property type="protein sequence ID" value="KKB10119.1"/>
    <property type="molecule type" value="Genomic_DNA"/>
</dbReference>
<dbReference type="RefSeq" id="WP_046104813.1">
    <property type="nucleotide sequence ID" value="NZ_JZEY01000054.1"/>
</dbReference>
<dbReference type="GO" id="GO:0000160">
    <property type="term" value="P:phosphorelay signal transduction system"/>
    <property type="evidence" value="ECO:0007669"/>
    <property type="project" value="InterPro"/>
</dbReference>
<evidence type="ECO:0000256" key="1">
    <source>
        <dbReference type="ARBA" id="ARBA00022553"/>
    </source>
</evidence>
<evidence type="ECO:0000256" key="2">
    <source>
        <dbReference type="PROSITE-ProRule" id="PRU00169"/>
    </source>
</evidence>
<evidence type="ECO:0000259" key="3">
    <source>
        <dbReference type="PROSITE" id="PS50110"/>
    </source>
</evidence>
<dbReference type="InterPro" id="IPR001789">
    <property type="entry name" value="Sig_transdc_resp-reg_receiver"/>
</dbReference>
<dbReference type="Gene3D" id="3.40.50.2300">
    <property type="match status" value="1"/>
</dbReference>
<dbReference type="Pfam" id="PF00072">
    <property type="entry name" value="Response_reg"/>
    <property type="match status" value="1"/>
</dbReference>
<evidence type="ECO:0000313" key="4">
    <source>
        <dbReference type="EMBL" id="KKB10119.1"/>
    </source>
</evidence>
<evidence type="ECO:0000313" key="5">
    <source>
        <dbReference type="Proteomes" id="UP000033649"/>
    </source>
</evidence>
<accession>A0A0F5FML6</accession>
<gene>
    <name evidence="4" type="ORF">VE26_10140</name>
</gene>
<dbReference type="PANTHER" id="PTHR44591">
    <property type="entry name" value="STRESS RESPONSE REGULATOR PROTEIN 1"/>
    <property type="match status" value="1"/>
</dbReference>
<dbReference type="Proteomes" id="UP000033649">
    <property type="component" value="Unassembled WGS sequence"/>
</dbReference>
<dbReference type="OrthoDB" id="9784719at2"/>
<dbReference type="PANTHER" id="PTHR44591:SF21">
    <property type="entry name" value="TWO-COMPONENT RESPONSE REGULATOR"/>
    <property type="match status" value="1"/>
</dbReference>
<feature type="domain" description="Response regulatory" evidence="3">
    <location>
        <begin position="6"/>
        <end position="117"/>
    </location>
</feature>